<dbReference type="NCBIfam" id="TIGR01956">
    <property type="entry name" value="NusG_myco"/>
    <property type="match status" value="1"/>
</dbReference>
<dbReference type="InterPro" id="IPR047050">
    <property type="entry name" value="NGN"/>
</dbReference>
<dbReference type="InterPro" id="IPR006645">
    <property type="entry name" value="NGN-like_dom"/>
</dbReference>
<dbReference type="SMART" id="SM00738">
    <property type="entry name" value="NGN"/>
    <property type="match status" value="1"/>
</dbReference>
<evidence type="ECO:0000256" key="2">
    <source>
        <dbReference type="ARBA" id="ARBA00023015"/>
    </source>
</evidence>
<dbReference type="InterPro" id="IPR036735">
    <property type="entry name" value="NGN_dom_sf"/>
</dbReference>
<dbReference type="RefSeq" id="WP_243720100.1">
    <property type="nucleotide sequence ID" value="NZ_NNCE01000006.1"/>
</dbReference>
<evidence type="ECO:0000259" key="5">
    <source>
        <dbReference type="SMART" id="SM00738"/>
    </source>
</evidence>
<keyword evidence="2" id="KW-0805">Transcription regulation</keyword>
<dbReference type="InterPro" id="IPR043425">
    <property type="entry name" value="NusG-like"/>
</dbReference>
<evidence type="ECO:0000313" key="7">
    <source>
        <dbReference type="Proteomes" id="UP000295518"/>
    </source>
</evidence>
<dbReference type="CDD" id="cd09891">
    <property type="entry name" value="NGN_Bact_1"/>
    <property type="match status" value="1"/>
</dbReference>
<sequence length="205" mass="24251">MDKELSGNIKKDHKYTWYMISTSPNKEEQVIEALKKKIETERVEEYFSEFKIFYEKKITKKELEKKRNGQEYKVKLINLYKGYIFIKMQMTDETWYITRNTEYVTGLIGSHGSGVKPTPISKRSFQKMKDTEIEMDKSFEDEINSTPFKVGDQIRIVKGELASDDENQIYKVTSVSEIRKSVTIDYELLGKKNSLEIDWTDIEKY</sequence>
<evidence type="ECO:0000256" key="3">
    <source>
        <dbReference type="ARBA" id="ARBA00023163"/>
    </source>
</evidence>
<keyword evidence="7" id="KW-1185">Reference proteome</keyword>
<dbReference type="GO" id="GO:0006354">
    <property type="term" value="P:DNA-templated transcription elongation"/>
    <property type="evidence" value="ECO:0007669"/>
    <property type="project" value="InterPro"/>
</dbReference>
<dbReference type="Proteomes" id="UP000295518">
    <property type="component" value="Unassembled WGS sequence"/>
</dbReference>
<protein>
    <recommendedName>
        <fullName evidence="4">Transcription termination/antitermination protein NusG</fullName>
    </recommendedName>
</protein>
<comment type="caution">
    <text evidence="6">The sequence shown here is derived from an EMBL/GenBank/DDBJ whole genome shotgun (WGS) entry which is preliminary data.</text>
</comment>
<dbReference type="PANTHER" id="PTHR30265">
    <property type="entry name" value="RHO-INTERACTING TRANSCRIPTION TERMINATION FACTOR NUSG"/>
    <property type="match status" value="1"/>
</dbReference>
<dbReference type="GO" id="GO:0005829">
    <property type="term" value="C:cytosol"/>
    <property type="evidence" value="ECO:0007669"/>
    <property type="project" value="TreeGrafter"/>
</dbReference>
<dbReference type="InterPro" id="IPR010216">
    <property type="entry name" value="Transcrpt_antiterm_NusG_myco"/>
</dbReference>
<dbReference type="Pfam" id="PF02357">
    <property type="entry name" value="NusG"/>
    <property type="match status" value="1"/>
</dbReference>
<dbReference type="AlphaFoldDB" id="A0A4R6ICP1"/>
<evidence type="ECO:0000256" key="1">
    <source>
        <dbReference type="ARBA" id="ARBA00022814"/>
    </source>
</evidence>
<dbReference type="Gene3D" id="3.30.70.940">
    <property type="entry name" value="NusG, N-terminal domain"/>
    <property type="match status" value="1"/>
</dbReference>
<keyword evidence="3" id="KW-0804">Transcription</keyword>
<dbReference type="SUPFAM" id="SSF82679">
    <property type="entry name" value="N-utilization substance G protein NusG, N-terminal domain"/>
    <property type="match status" value="1"/>
</dbReference>
<evidence type="ECO:0000256" key="4">
    <source>
        <dbReference type="NCBIfam" id="TIGR01956"/>
    </source>
</evidence>
<dbReference type="EMBL" id="SNWN01000014">
    <property type="protein sequence ID" value="TDO19406.1"/>
    <property type="molecule type" value="Genomic_DNA"/>
</dbReference>
<name>A0A4R6ICP1_9MOLU</name>
<feature type="domain" description="NusG-like N-terminal" evidence="5">
    <location>
        <begin position="14"/>
        <end position="132"/>
    </location>
</feature>
<gene>
    <name evidence="6" type="ORF">EI74_0675</name>
</gene>
<keyword evidence="1" id="KW-0889">Transcription antitermination</keyword>
<dbReference type="PANTHER" id="PTHR30265:SF2">
    <property type="entry name" value="TRANSCRIPTION TERMINATION_ANTITERMINATION PROTEIN NUSG"/>
    <property type="match status" value="1"/>
</dbReference>
<dbReference type="GO" id="GO:0031564">
    <property type="term" value="P:transcription antitermination"/>
    <property type="evidence" value="ECO:0007669"/>
    <property type="project" value="UniProtKB-KW"/>
</dbReference>
<evidence type="ECO:0000313" key="6">
    <source>
        <dbReference type="EMBL" id="TDO19406.1"/>
    </source>
</evidence>
<organism evidence="6 7">
    <name type="scientific">Mycoplasma testudineum</name>
    <dbReference type="NCBI Taxonomy" id="244584"/>
    <lineage>
        <taxon>Bacteria</taxon>
        <taxon>Bacillati</taxon>
        <taxon>Mycoplasmatota</taxon>
        <taxon>Mollicutes</taxon>
        <taxon>Mycoplasmataceae</taxon>
        <taxon>Mycoplasma</taxon>
    </lineage>
</organism>
<proteinExistence type="predicted"/>
<accession>A0A4R6ICP1</accession>
<reference evidence="6 7" key="1">
    <citation type="submission" date="2019-03" db="EMBL/GenBank/DDBJ databases">
        <title>Genomic Encyclopedia of Archaeal and Bacterial Type Strains, Phase II (KMG-II): from individual species to whole genera.</title>
        <authorList>
            <person name="Goeker M."/>
        </authorList>
    </citation>
    <scope>NUCLEOTIDE SEQUENCE [LARGE SCALE GENOMIC DNA]</scope>
    <source>
        <strain evidence="6 7">ATCC 700618</strain>
    </source>
</reference>